<keyword evidence="9" id="KW-1185">Reference proteome</keyword>
<dbReference type="Pfam" id="PF00069">
    <property type="entry name" value="Pkinase"/>
    <property type="match status" value="1"/>
</dbReference>
<dbReference type="Gene3D" id="1.10.510.10">
    <property type="entry name" value="Transferase(Phosphotransferase) domain 1"/>
    <property type="match status" value="1"/>
</dbReference>
<accession>A0A058Z295</accession>
<dbReference type="InterPro" id="IPR000719">
    <property type="entry name" value="Prot_kinase_dom"/>
</dbReference>
<proteinExistence type="predicted"/>
<dbReference type="OMA" id="INFNIQT"/>
<keyword evidence="5" id="KW-0067">ATP-binding</keyword>
<evidence type="ECO:0000256" key="2">
    <source>
        <dbReference type="ARBA" id="ARBA00022679"/>
    </source>
</evidence>
<keyword evidence="3" id="KW-0547">Nucleotide-binding</keyword>
<dbReference type="RefSeq" id="XP_009497600.1">
    <property type="nucleotide sequence ID" value="XM_009499325.1"/>
</dbReference>
<evidence type="ECO:0000313" key="8">
    <source>
        <dbReference type="EMBL" id="KCV68033.1"/>
    </source>
</evidence>
<dbReference type="eggNOG" id="KOG0032">
    <property type="taxonomic scope" value="Eukaryota"/>
</dbReference>
<dbReference type="AlphaFoldDB" id="A0A058Z295"/>
<feature type="domain" description="Protein kinase" evidence="7">
    <location>
        <begin position="1"/>
        <end position="179"/>
    </location>
</feature>
<gene>
    <name evidence="8" type="ORF">H696_05501</name>
</gene>
<dbReference type="PANTHER" id="PTHR24349">
    <property type="entry name" value="SERINE/THREONINE-PROTEIN KINASE"/>
    <property type="match status" value="1"/>
</dbReference>
<dbReference type="Proteomes" id="UP000030693">
    <property type="component" value="Unassembled WGS sequence"/>
</dbReference>
<feature type="region of interest" description="Disordered" evidence="6">
    <location>
        <begin position="1"/>
        <end position="25"/>
    </location>
</feature>
<keyword evidence="4" id="KW-0418">Kinase</keyword>
<name>A0A058Z295_FONAL</name>
<dbReference type="GO" id="GO:0004674">
    <property type="term" value="F:protein serine/threonine kinase activity"/>
    <property type="evidence" value="ECO:0007669"/>
    <property type="project" value="UniProtKB-KW"/>
</dbReference>
<organism evidence="8">
    <name type="scientific">Fonticula alba</name>
    <name type="common">Slime mold</name>
    <dbReference type="NCBI Taxonomy" id="691883"/>
    <lineage>
        <taxon>Eukaryota</taxon>
        <taxon>Rotosphaerida</taxon>
        <taxon>Fonticulaceae</taxon>
        <taxon>Fonticula</taxon>
    </lineage>
</organism>
<protein>
    <recommendedName>
        <fullName evidence="7">Protein kinase domain-containing protein</fullName>
    </recommendedName>
</protein>
<dbReference type="PROSITE" id="PS50011">
    <property type="entry name" value="PROTEIN_KINASE_DOM"/>
    <property type="match status" value="1"/>
</dbReference>
<evidence type="ECO:0000256" key="3">
    <source>
        <dbReference type="ARBA" id="ARBA00022741"/>
    </source>
</evidence>
<evidence type="ECO:0000313" key="9">
    <source>
        <dbReference type="Proteomes" id="UP000030693"/>
    </source>
</evidence>
<dbReference type="InterPro" id="IPR050205">
    <property type="entry name" value="CDPK_Ser/Thr_kinases"/>
</dbReference>
<dbReference type="InterPro" id="IPR011009">
    <property type="entry name" value="Kinase-like_dom_sf"/>
</dbReference>
<evidence type="ECO:0000259" key="7">
    <source>
        <dbReference type="PROSITE" id="PS50011"/>
    </source>
</evidence>
<dbReference type="GeneID" id="20530226"/>
<dbReference type="GO" id="GO:0005524">
    <property type="term" value="F:ATP binding"/>
    <property type="evidence" value="ECO:0007669"/>
    <property type="project" value="UniProtKB-KW"/>
</dbReference>
<reference evidence="8" key="1">
    <citation type="submission" date="2013-04" db="EMBL/GenBank/DDBJ databases">
        <title>The Genome Sequence of Fonticula alba ATCC 38817.</title>
        <authorList>
            <consortium name="The Broad Institute Genomics Platform"/>
            <person name="Russ C."/>
            <person name="Cuomo C."/>
            <person name="Burger G."/>
            <person name="Gray M.W."/>
            <person name="Holland P.W.H."/>
            <person name="King N."/>
            <person name="Lang F.B.F."/>
            <person name="Roger A.J."/>
            <person name="Ruiz-Trillo I."/>
            <person name="Brown M."/>
            <person name="Walker B."/>
            <person name="Young S."/>
            <person name="Zeng Q."/>
            <person name="Gargeya S."/>
            <person name="Fitzgerald M."/>
            <person name="Haas B."/>
            <person name="Abouelleil A."/>
            <person name="Allen A.W."/>
            <person name="Alvarado L."/>
            <person name="Arachchi H.M."/>
            <person name="Berlin A.M."/>
            <person name="Chapman S.B."/>
            <person name="Gainer-Dewar J."/>
            <person name="Goldberg J."/>
            <person name="Griggs A."/>
            <person name="Gujja S."/>
            <person name="Hansen M."/>
            <person name="Howarth C."/>
            <person name="Imamovic A."/>
            <person name="Ireland A."/>
            <person name="Larimer J."/>
            <person name="McCowan C."/>
            <person name="Murphy C."/>
            <person name="Pearson M."/>
            <person name="Poon T.W."/>
            <person name="Priest M."/>
            <person name="Roberts A."/>
            <person name="Saif S."/>
            <person name="Shea T."/>
            <person name="Sisk P."/>
            <person name="Sykes S."/>
            <person name="Wortman J."/>
            <person name="Nusbaum C."/>
            <person name="Birren B."/>
        </authorList>
    </citation>
    <scope>NUCLEOTIDE SEQUENCE [LARGE SCALE GENOMIC DNA]</scope>
    <source>
        <strain evidence="8">ATCC 38817</strain>
    </source>
</reference>
<sequence length="181" mass="20032">MEALQGLSGSEAPEMAPGGAPAATETADISREYQQLMTSICGTPLYLAPDVLEHGRRLMNGINFNIQTGRVRQDDRDKVIRTLNSDDGIMLGGGYSAAVDMWSLGVTLYILLVGYPPFHPQPGPNQLRLNDQIRTSEIVFHQPYWDTISDQAKNLVLGLLNRDPKKRLTARQALAHPWFST</sequence>
<dbReference type="SMART" id="SM00220">
    <property type="entry name" value="S_TKc"/>
    <property type="match status" value="1"/>
</dbReference>
<dbReference type="OrthoDB" id="40902at2759"/>
<evidence type="ECO:0000256" key="6">
    <source>
        <dbReference type="SAM" id="MobiDB-lite"/>
    </source>
</evidence>
<feature type="compositionally biased region" description="Low complexity" evidence="6">
    <location>
        <begin position="11"/>
        <end position="25"/>
    </location>
</feature>
<keyword evidence="2" id="KW-0808">Transferase</keyword>
<evidence type="ECO:0000256" key="1">
    <source>
        <dbReference type="ARBA" id="ARBA00022527"/>
    </source>
</evidence>
<keyword evidence="1" id="KW-0723">Serine/threonine-protein kinase</keyword>
<dbReference type="STRING" id="691883.A0A058Z295"/>
<dbReference type="SUPFAM" id="SSF56112">
    <property type="entry name" value="Protein kinase-like (PK-like)"/>
    <property type="match status" value="1"/>
</dbReference>
<evidence type="ECO:0000256" key="5">
    <source>
        <dbReference type="ARBA" id="ARBA00022840"/>
    </source>
</evidence>
<evidence type="ECO:0000256" key="4">
    <source>
        <dbReference type="ARBA" id="ARBA00022777"/>
    </source>
</evidence>
<dbReference type="EMBL" id="KB932211">
    <property type="protein sequence ID" value="KCV68033.1"/>
    <property type="molecule type" value="Genomic_DNA"/>
</dbReference>